<evidence type="ECO:0000256" key="1">
    <source>
        <dbReference type="ARBA" id="ARBA00008060"/>
    </source>
</evidence>
<keyword evidence="5" id="KW-1185">Reference proteome</keyword>
<gene>
    <name evidence="4" type="primary">KNAG0B04490</name>
    <name evidence="4" type="ordered locus">KNAG_0B04490</name>
</gene>
<evidence type="ECO:0000313" key="4">
    <source>
        <dbReference type="EMBL" id="CCK68883.1"/>
    </source>
</evidence>
<evidence type="ECO:0000313" key="5">
    <source>
        <dbReference type="Proteomes" id="UP000006310"/>
    </source>
</evidence>
<dbReference type="GO" id="GO:0007131">
    <property type="term" value="P:reciprocal meiotic recombination"/>
    <property type="evidence" value="ECO:0007669"/>
    <property type="project" value="EnsemblFungi"/>
</dbReference>
<dbReference type="Pfam" id="PF07061">
    <property type="entry name" value="Swi5"/>
    <property type="match status" value="1"/>
</dbReference>
<keyword evidence="3" id="KW-0234">DNA repair</keyword>
<proteinExistence type="inferred from homology"/>
<name>J7RH68_HUIN7</name>
<dbReference type="Gene3D" id="1.20.5.170">
    <property type="match status" value="1"/>
</dbReference>
<dbReference type="OrthoDB" id="255837at2759"/>
<reference evidence="4 5" key="1">
    <citation type="journal article" date="2011" name="Proc. Natl. Acad. Sci. U.S.A.">
        <title>Evolutionary erosion of yeast sex chromosomes by mating-type switching accidents.</title>
        <authorList>
            <person name="Gordon J.L."/>
            <person name="Armisen D."/>
            <person name="Proux-Wera E."/>
            <person name="Oheigeartaigh S.S."/>
            <person name="Byrne K.P."/>
            <person name="Wolfe K.H."/>
        </authorList>
    </citation>
    <scope>NUCLEOTIDE SEQUENCE [LARGE SCALE GENOMIC DNA]</scope>
    <source>
        <strain evidence="5">ATCC MYA-139 / BCRC 22969 / CBS 8797 / CCRC 22969 / KCTC 17520 / NBRC 10181 / NCYC 3082</strain>
    </source>
</reference>
<dbReference type="KEGG" id="kng:KNAG_0B04490"/>
<protein>
    <submittedName>
        <fullName evidence="4">Uncharacterized protein</fullName>
    </submittedName>
</protein>
<evidence type="ECO:0000256" key="2">
    <source>
        <dbReference type="ARBA" id="ARBA00022763"/>
    </source>
</evidence>
<dbReference type="GeneID" id="34524533"/>
<dbReference type="GO" id="GO:0000707">
    <property type="term" value="P:meiotic DNA recombinase assembly"/>
    <property type="evidence" value="ECO:0007669"/>
    <property type="project" value="EnsemblFungi"/>
</dbReference>
<accession>J7RH68</accession>
<evidence type="ECO:0000256" key="3">
    <source>
        <dbReference type="ARBA" id="ARBA00023204"/>
    </source>
</evidence>
<dbReference type="STRING" id="1071383.J7RH68"/>
<organism evidence="4 5">
    <name type="scientific">Huiozyma naganishii (strain ATCC MYA-139 / BCRC 22969 / CBS 8797 / KCTC 17520 / NBRC 10181 / NCYC 3082 / Yp74L-3)</name>
    <name type="common">Yeast</name>
    <name type="synonym">Kazachstania naganishii</name>
    <dbReference type="NCBI Taxonomy" id="1071383"/>
    <lineage>
        <taxon>Eukaryota</taxon>
        <taxon>Fungi</taxon>
        <taxon>Dikarya</taxon>
        <taxon>Ascomycota</taxon>
        <taxon>Saccharomycotina</taxon>
        <taxon>Saccharomycetes</taxon>
        <taxon>Saccharomycetales</taxon>
        <taxon>Saccharomycetaceae</taxon>
        <taxon>Huiozyma</taxon>
    </lineage>
</organism>
<dbReference type="GO" id="GO:0000794">
    <property type="term" value="C:condensed nuclear chromosome"/>
    <property type="evidence" value="ECO:0007669"/>
    <property type="project" value="EnsemblFungi"/>
</dbReference>
<dbReference type="EMBL" id="HE978315">
    <property type="protein sequence ID" value="CCK68883.1"/>
    <property type="molecule type" value="Genomic_DNA"/>
</dbReference>
<dbReference type="Proteomes" id="UP000006310">
    <property type="component" value="Chromosome 2"/>
</dbReference>
<dbReference type="GO" id="GO:0032798">
    <property type="term" value="C:Swi5-Sfr1 complex"/>
    <property type="evidence" value="ECO:0007669"/>
    <property type="project" value="EnsemblFungi"/>
</dbReference>
<dbReference type="RefSeq" id="XP_022463129.1">
    <property type="nucleotide sequence ID" value="XM_022606433.1"/>
</dbReference>
<reference evidence="5" key="2">
    <citation type="submission" date="2012-08" db="EMBL/GenBank/DDBJ databases">
        <title>Genome sequence of Kazachstania naganishii.</title>
        <authorList>
            <person name="Gordon J.L."/>
            <person name="Armisen D."/>
            <person name="Proux-Wera E."/>
            <person name="OhEigeartaigh S.S."/>
            <person name="Byrne K.P."/>
            <person name="Wolfe K.H."/>
        </authorList>
    </citation>
    <scope>NUCLEOTIDE SEQUENCE [LARGE SCALE GENOMIC DNA]</scope>
    <source>
        <strain evidence="5">ATCC MYA-139 / BCRC 22969 / CBS 8797 / CCRC 22969 / KCTC 17520 / NBRC 10181 / NCYC 3082</strain>
    </source>
</reference>
<dbReference type="InterPro" id="IPR010760">
    <property type="entry name" value="DNA-repair_Swi5"/>
</dbReference>
<sequence>MEDTVLTSKKAYLEECREKYLARKAQFEELRSNSNLYHDECQHIDVQKSHIEQLKEYNELRDIGLRLLQLVADDKKCKIQDVVEEMGYELKD</sequence>
<dbReference type="AlphaFoldDB" id="J7RH68"/>
<comment type="similarity">
    <text evidence="1">Belongs to the SWI5/SAE3 family.</text>
</comment>
<dbReference type="HOGENOM" id="CLU_106110_2_0_1"/>
<keyword evidence="2" id="KW-0227">DNA damage</keyword>